<keyword evidence="1" id="KW-0812">Transmembrane</keyword>
<dbReference type="AlphaFoldDB" id="A0A385TP26"/>
<keyword evidence="3" id="KW-1185">Reference proteome</keyword>
<dbReference type="InterPro" id="IPR019649">
    <property type="entry name" value="DUF2512"/>
</dbReference>
<dbReference type="EMBL" id="CP032412">
    <property type="protein sequence ID" value="AYB44828.1"/>
    <property type="molecule type" value="Genomic_DNA"/>
</dbReference>
<dbReference type="Pfam" id="PF10710">
    <property type="entry name" value="DUF2512"/>
    <property type="match status" value="1"/>
</dbReference>
<feature type="transmembrane region" description="Helical" evidence="1">
    <location>
        <begin position="56"/>
        <end position="73"/>
    </location>
</feature>
<feature type="transmembrane region" description="Helical" evidence="1">
    <location>
        <begin position="12"/>
        <end position="44"/>
    </location>
</feature>
<gene>
    <name evidence="2" type="ORF">D5F53_16765</name>
</gene>
<sequence>MEKVLVKLLVHGAMITAIIVGLSNATFASAVIAALGIGVASYLVGDLLILPRTHNVVATVADAGLVLVMVWLISELANWTLDFSAILLIVVLAGIFEYFFHIWLLRDHQPVKKQQA</sequence>
<keyword evidence="1" id="KW-0472">Membrane</keyword>
<reference evidence="2 3" key="1">
    <citation type="submission" date="2018-09" db="EMBL/GenBank/DDBJ databases">
        <title>Genome Sequence of Paenibacillus lautus Strain E7593-69, Azo Dye-Degrading Bacteria, Isolated from Commercial Tattoo Inks.</title>
        <authorList>
            <person name="Nho S.W."/>
            <person name="Kim S.-J."/>
            <person name="Kweon O."/>
            <person name="Cerniglia C.E."/>
        </authorList>
    </citation>
    <scope>NUCLEOTIDE SEQUENCE [LARGE SCALE GENOMIC DNA]</scope>
    <source>
        <strain evidence="2 3">E7593-69</strain>
    </source>
</reference>
<dbReference type="RefSeq" id="WP_119848705.1">
    <property type="nucleotide sequence ID" value="NZ_CP032412.1"/>
</dbReference>
<keyword evidence="1" id="KW-1133">Transmembrane helix</keyword>
<proteinExistence type="predicted"/>
<protein>
    <submittedName>
        <fullName evidence="2">DUF2512 family protein</fullName>
    </submittedName>
</protein>
<organism evidence="2 3">
    <name type="scientific">Paenibacillus lautus</name>
    <name type="common">Bacillus lautus</name>
    <dbReference type="NCBI Taxonomy" id="1401"/>
    <lineage>
        <taxon>Bacteria</taxon>
        <taxon>Bacillati</taxon>
        <taxon>Bacillota</taxon>
        <taxon>Bacilli</taxon>
        <taxon>Bacillales</taxon>
        <taxon>Paenibacillaceae</taxon>
        <taxon>Paenibacillus</taxon>
    </lineage>
</organism>
<dbReference type="Proteomes" id="UP000266552">
    <property type="component" value="Chromosome"/>
</dbReference>
<accession>A0A385TP26</accession>
<name>A0A385TP26_PAELA</name>
<evidence type="ECO:0000313" key="2">
    <source>
        <dbReference type="EMBL" id="AYB44828.1"/>
    </source>
</evidence>
<feature type="transmembrane region" description="Helical" evidence="1">
    <location>
        <begin position="85"/>
        <end position="105"/>
    </location>
</feature>
<dbReference type="KEGG" id="plw:D5F53_16765"/>
<evidence type="ECO:0000256" key="1">
    <source>
        <dbReference type="SAM" id="Phobius"/>
    </source>
</evidence>
<evidence type="ECO:0000313" key="3">
    <source>
        <dbReference type="Proteomes" id="UP000266552"/>
    </source>
</evidence>